<dbReference type="Proteomes" id="UP001428341">
    <property type="component" value="Unassembled WGS sequence"/>
</dbReference>
<feature type="compositionally biased region" description="Polar residues" evidence="1">
    <location>
        <begin position="348"/>
        <end position="371"/>
    </location>
</feature>
<dbReference type="EMBL" id="JBCGBO010000005">
    <property type="protein sequence ID" value="KAK9201496.1"/>
    <property type="molecule type" value="Genomic_DNA"/>
</dbReference>
<dbReference type="GO" id="GO:0006139">
    <property type="term" value="P:nucleobase-containing compound metabolic process"/>
    <property type="evidence" value="ECO:0007669"/>
    <property type="project" value="InterPro"/>
</dbReference>
<feature type="region of interest" description="Disordered" evidence="1">
    <location>
        <begin position="165"/>
        <end position="233"/>
    </location>
</feature>
<dbReference type="PANTHER" id="PTHR34449:SF5">
    <property type="entry name" value="ATP BINDING _ ATPASE"/>
    <property type="match status" value="1"/>
</dbReference>
<organism evidence="2 3">
    <name type="scientific">Citrus x changshan-huyou</name>
    <dbReference type="NCBI Taxonomy" id="2935761"/>
    <lineage>
        <taxon>Eukaryota</taxon>
        <taxon>Viridiplantae</taxon>
        <taxon>Streptophyta</taxon>
        <taxon>Embryophyta</taxon>
        <taxon>Tracheophyta</taxon>
        <taxon>Spermatophyta</taxon>
        <taxon>Magnoliopsida</taxon>
        <taxon>eudicotyledons</taxon>
        <taxon>Gunneridae</taxon>
        <taxon>Pentapetalae</taxon>
        <taxon>rosids</taxon>
        <taxon>malvids</taxon>
        <taxon>Sapindales</taxon>
        <taxon>Rutaceae</taxon>
        <taxon>Aurantioideae</taxon>
        <taxon>Citrus</taxon>
    </lineage>
</organism>
<dbReference type="AlphaFoldDB" id="A0AAP0M9T6"/>
<protein>
    <recommendedName>
        <fullName evidence="4">Rho termination factor N-terminal domain-containing protein</fullName>
    </recommendedName>
</protein>
<evidence type="ECO:0000313" key="2">
    <source>
        <dbReference type="EMBL" id="KAK9201496.1"/>
    </source>
</evidence>
<sequence>MQKLDYNYLVRLIPSHLFKFCGRVEKQCVGENAGLGILGLDVGNKYIGVSLFKRHGNEVEPLTKFDRAKADQELPQLIEKHKVLGMVVNMPKEHHEHVSSFIEQLDGNEIYRGYGPSEGRCLPCLGVSGRAVAVSSCSSRGDFRILSQVKIGAVKHSSKGASFACRASSGSYRRNPDFSRQNRNGYRGRNRQNEERDSIDDESELLSSRNGPILSLSNSPKFQATSTPGPREKEIVELFRKVQVQLRERAAAREDKKTESMQGQRKESETVDSLLKLLRKHSVEQGKRKSSSGSSNDFSLEQDEPNGSHVEDKSTSFFDSSSRARTESREPNVSSFTRPASNFRRRSPVTQFKYQPVYSSEETENSVSRLDSSGKGKKSSLEIHKDPKRESESEPELETEPEASFADGEVYDEASDVESNVITDGSLYDEVLENEPNIIDDSVYGVSEEGESSDNDEDENKQEEIENGDLSALKLPELRALAKSRGVKGFSKMKKAVLLELLAGSSV</sequence>
<evidence type="ECO:0000256" key="1">
    <source>
        <dbReference type="SAM" id="MobiDB-lite"/>
    </source>
</evidence>
<name>A0AAP0M9T6_9ROSI</name>
<feature type="compositionally biased region" description="Polar residues" evidence="1">
    <location>
        <begin position="331"/>
        <end position="340"/>
    </location>
</feature>
<evidence type="ECO:0000313" key="3">
    <source>
        <dbReference type="Proteomes" id="UP001428341"/>
    </source>
</evidence>
<dbReference type="SUPFAM" id="SSF53098">
    <property type="entry name" value="Ribonuclease H-like"/>
    <property type="match status" value="1"/>
</dbReference>
<feature type="compositionally biased region" description="Basic and acidic residues" evidence="1">
    <location>
        <begin position="379"/>
        <end position="392"/>
    </location>
</feature>
<comment type="caution">
    <text evidence="2">The sequence shown here is derived from an EMBL/GenBank/DDBJ whole genome shotgun (WGS) entry which is preliminary data.</text>
</comment>
<feature type="compositionally biased region" description="Acidic residues" evidence="1">
    <location>
        <begin position="448"/>
        <end position="467"/>
    </location>
</feature>
<dbReference type="Gene3D" id="3.30.420.140">
    <property type="entry name" value="YqgF/RNase H-like domain"/>
    <property type="match status" value="1"/>
</dbReference>
<feature type="compositionally biased region" description="Polar residues" evidence="1">
    <location>
        <begin position="215"/>
        <end position="228"/>
    </location>
</feature>
<keyword evidence="3" id="KW-1185">Reference proteome</keyword>
<accession>A0AAP0M9T6</accession>
<dbReference type="InterPro" id="IPR012337">
    <property type="entry name" value="RNaseH-like_sf"/>
</dbReference>
<feature type="region of interest" description="Disordered" evidence="1">
    <location>
        <begin position="250"/>
        <end position="471"/>
    </location>
</feature>
<evidence type="ECO:0008006" key="4">
    <source>
        <dbReference type="Google" id="ProtNLM"/>
    </source>
</evidence>
<proteinExistence type="predicted"/>
<gene>
    <name evidence="2" type="ORF">WN944_016699</name>
</gene>
<dbReference type="InterPro" id="IPR037027">
    <property type="entry name" value="YqgF/RNaseH-like_dom_sf"/>
</dbReference>
<dbReference type="PANTHER" id="PTHR34449">
    <property type="entry name" value="RHO TERMINATION FACTOR"/>
    <property type="match status" value="1"/>
</dbReference>
<feature type="compositionally biased region" description="Basic and acidic residues" evidence="1">
    <location>
        <begin position="250"/>
        <end position="269"/>
    </location>
</feature>
<reference evidence="2 3" key="1">
    <citation type="submission" date="2024-05" db="EMBL/GenBank/DDBJ databases">
        <title>Haplotype-resolved chromosome-level genome assembly of Huyou (Citrus changshanensis).</title>
        <authorList>
            <person name="Miao C."/>
            <person name="Chen W."/>
            <person name="Wu Y."/>
            <person name="Wang L."/>
            <person name="Zhao S."/>
            <person name="Grierson D."/>
            <person name="Xu C."/>
            <person name="Chen K."/>
        </authorList>
    </citation>
    <scope>NUCLEOTIDE SEQUENCE [LARGE SCALE GENOMIC DNA]</scope>
    <source>
        <strain evidence="2">01-14</strain>
        <tissue evidence="2">Leaf</tissue>
    </source>
</reference>